<dbReference type="Proteomes" id="UP000803884">
    <property type="component" value="Unassembled WGS sequence"/>
</dbReference>
<dbReference type="PANTHER" id="PTHR12496">
    <property type="entry name" value="CGI-41 METHYLTRANSFERASE"/>
    <property type="match status" value="1"/>
</dbReference>
<organism evidence="3 4">
    <name type="scientific">Cladosporium halotolerans</name>
    <dbReference type="NCBI Taxonomy" id="1052096"/>
    <lineage>
        <taxon>Eukaryota</taxon>
        <taxon>Fungi</taxon>
        <taxon>Dikarya</taxon>
        <taxon>Ascomycota</taxon>
        <taxon>Pezizomycotina</taxon>
        <taxon>Dothideomycetes</taxon>
        <taxon>Dothideomycetidae</taxon>
        <taxon>Cladosporiales</taxon>
        <taxon>Cladosporiaceae</taxon>
        <taxon>Cladosporium</taxon>
    </lineage>
</organism>
<dbReference type="Pfam" id="PF13679">
    <property type="entry name" value="Methyltransf_32"/>
    <property type="match status" value="1"/>
</dbReference>
<dbReference type="RefSeq" id="XP_069229669.1">
    <property type="nucleotide sequence ID" value="XM_069373968.1"/>
</dbReference>
<feature type="region of interest" description="Disordered" evidence="1">
    <location>
        <begin position="326"/>
        <end position="346"/>
    </location>
</feature>
<reference evidence="3 4" key="1">
    <citation type="journal article" date="2020" name="Microbiol. Resour. Announc.">
        <title>Draft Genome Sequence of a Cladosporium Species Isolated from the Mesophotic Ascidian Didemnum maculosum.</title>
        <authorList>
            <person name="Gioti A."/>
            <person name="Siaperas R."/>
            <person name="Nikolaivits E."/>
            <person name="Le Goff G."/>
            <person name="Ouazzani J."/>
            <person name="Kotoulas G."/>
            <person name="Topakas E."/>
        </authorList>
    </citation>
    <scope>NUCLEOTIDE SEQUENCE [LARGE SCALE GENOMIC DNA]</scope>
    <source>
        <strain evidence="3 4">TM138-S3</strain>
    </source>
</reference>
<evidence type="ECO:0000313" key="3">
    <source>
        <dbReference type="EMBL" id="KAL1586564.1"/>
    </source>
</evidence>
<protein>
    <recommendedName>
        <fullName evidence="2">Methyltransferase domain-containing protein</fullName>
    </recommendedName>
</protein>
<feature type="domain" description="Methyltransferase" evidence="2">
    <location>
        <begin position="153"/>
        <end position="394"/>
    </location>
</feature>
<keyword evidence="4" id="KW-1185">Reference proteome</keyword>
<dbReference type="EMBL" id="JAAQHG020000014">
    <property type="protein sequence ID" value="KAL1586564.1"/>
    <property type="molecule type" value="Genomic_DNA"/>
</dbReference>
<dbReference type="AlphaFoldDB" id="A0AB34KTM6"/>
<name>A0AB34KTM6_9PEZI</name>
<accession>A0AB34KTM6</accession>
<evidence type="ECO:0000313" key="4">
    <source>
        <dbReference type="Proteomes" id="UP000803884"/>
    </source>
</evidence>
<proteinExistence type="predicted"/>
<evidence type="ECO:0000259" key="2">
    <source>
        <dbReference type="Pfam" id="PF13679"/>
    </source>
</evidence>
<sequence>MEEPPNTHIGPDKPLPYSDEFSNSDEYVDALLNFAGSNELLQTLCGGVHILDFFTSTPDLYSRILPQEWRDFFGEYEIMDILDLLMREDLDSLDNDERWQKGTTPPTSLLDYIRSVRKHFLTRVPFTSQCARNRAMKPTQKLTRSVAVGMNVKKVHEVGIFASYVDKLTSSISDATGHPISHLVDFGSGQNYLGRALASPPYDRSIVAIESRGHNQDRAIKYDIMANLRQKEASVMRNKKAWRAGLETPATDSVPSTPPSESTELTNQACEDGECATTQEPQAKVQLSAEGKGTIQYVEHWIEDGNLTNVMDQIVDPAEAKRQIAATNPQPQTEDHPGFSETNLSMPTTSQKNAMVISLHSCGNLLHHGIRSLTLNPAVRAICLVGCCYNLLTERLTPATYKLPALRPAAHPRVEKEAMRGDPHGFPMSARLCNDHSAKSAAEGTPGVKLNITARMMAVQAPQNWTAKDSSGFFLRHFYRALLQRVFLDKEIVPPPQTASTGSSSPLGHTSGTPIIIGSLRKACYESFPKYVRGALTKLYQCPERGELFKEKMAGVSDEELEQYERDFAPRKHDLSIVWSLMAFSAGVVESLIVVDRWLWLKEQEEVGEAWVEPVFDYAISPRNMVLVGIKK</sequence>
<comment type="caution">
    <text evidence="3">The sequence shown here is derived from an EMBL/GenBank/DDBJ whole genome shotgun (WGS) entry which is preliminary data.</text>
</comment>
<feature type="region of interest" description="Disordered" evidence="1">
    <location>
        <begin position="246"/>
        <end position="265"/>
    </location>
</feature>
<dbReference type="GeneID" id="96006806"/>
<dbReference type="InterPro" id="IPR052220">
    <property type="entry name" value="METTL25"/>
</dbReference>
<dbReference type="InterPro" id="IPR025714">
    <property type="entry name" value="Methyltranfer_dom"/>
</dbReference>
<gene>
    <name evidence="3" type="ORF">WHR41_05363</name>
</gene>
<dbReference type="PANTHER" id="PTHR12496:SF0">
    <property type="entry name" value="METHYLTRANSFERASE DOMAIN-CONTAINING PROTEIN"/>
    <property type="match status" value="1"/>
</dbReference>
<evidence type="ECO:0000256" key="1">
    <source>
        <dbReference type="SAM" id="MobiDB-lite"/>
    </source>
</evidence>